<dbReference type="Pfam" id="PF03825">
    <property type="entry name" value="Nuc_H_symport"/>
    <property type="match status" value="1"/>
</dbReference>
<dbReference type="AlphaFoldDB" id="A0A6P2CSY2"/>
<sequence length="424" mass="45799">MSAVQPATAPPLALPLRLNLSVMMFLQFAVWGAWFVVFFPYLLGLNFTSEQAGALIGNMALGAIFSTIFAGYIADRLIASEKLMAICHLAGAGLLYLIAQTQDPGQYWTLFALTFVYALLYNPTLVLANSITFEHVPDGQRDFPGVRVLGTLGWIAAGFTIDAVFRDGDKTAAATNGPLLLAAGLSAVLGVYSFLLPHTPPKGQAQGIPFVRALGLFKDFSFAAFFIVSLAITVVLAFYYTSTSDFLAKQCGVKNIGSTMLIGQVCETVFLPLLPLFLVRFGMKWVLALGMFCWGLRYFLFANAGPEGAAFAMAIVGVALHGFCFDFFFAAGFIHCDNKAPKDIRASAQALFSFLTYGVGMWLGSLVCGILQGHYTNPETKEVNWSAFWMVPSIGVFVCLGVFLLVFRERPARVAEPAAVPPGA</sequence>
<feature type="transmembrane region" description="Helical" evidence="7">
    <location>
        <begin position="387"/>
        <end position="407"/>
    </location>
</feature>
<proteinExistence type="predicted"/>
<keyword evidence="6 7" id="KW-0472">Membrane</keyword>
<dbReference type="SUPFAM" id="SSF103473">
    <property type="entry name" value="MFS general substrate transporter"/>
    <property type="match status" value="1"/>
</dbReference>
<dbReference type="PANTHER" id="PTHR23522:SF4">
    <property type="entry name" value="NUCLEOSIDE PERMEASE NUPG-RELATED"/>
    <property type="match status" value="1"/>
</dbReference>
<comment type="subcellular location">
    <subcellularLocation>
        <location evidence="1">Cell membrane</location>
        <topology evidence="1">Multi-pass membrane protein</topology>
    </subcellularLocation>
</comment>
<feature type="domain" description="Major facilitator superfamily (MFS) profile" evidence="8">
    <location>
        <begin position="179"/>
        <end position="424"/>
    </location>
</feature>
<dbReference type="PROSITE" id="PS50850">
    <property type="entry name" value="MFS"/>
    <property type="match status" value="1"/>
</dbReference>
<reference evidence="9 10" key="1">
    <citation type="submission" date="2019-05" db="EMBL/GenBank/DDBJ databases">
        <authorList>
            <consortium name="Science for Life Laboratories"/>
        </authorList>
    </citation>
    <scope>NUCLEOTIDE SEQUENCE [LARGE SCALE GENOMIC DNA]</scope>
    <source>
        <strain evidence="9">Soil9</strain>
    </source>
</reference>
<evidence type="ECO:0000256" key="5">
    <source>
        <dbReference type="ARBA" id="ARBA00022989"/>
    </source>
</evidence>
<dbReference type="Gene3D" id="1.20.1250.20">
    <property type="entry name" value="MFS general substrate transporter like domains"/>
    <property type="match status" value="2"/>
</dbReference>
<accession>A0A6P2CSY2</accession>
<protein>
    <recommendedName>
        <fullName evidence="8">Major facilitator superfamily (MFS) profile domain-containing protein</fullName>
    </recommendedName>
</protein>
<evidence type="ECO:0000256" key="6">
    <source>
        <dbReference type="ARBA" id="ARBA00023136"/>
    </source>
</evidence>
<keyword evidence="2" id="KW-0813">Transport</keyword>
<feature type="transmembrane region" description="Helical" evidence="7">
    <location>
        <begin position="20"/>
        <end position="43"/>
    </location>
</feature>
<evidence type="ECO:0000313" key="9">
    <source>
        <dbReference type="EMBL" id="VTR91486.1"/>
    </source>
</evidence>
<dbReference type="Proteomes" id="UP000464178">
    <property type="component" value="Chromosome"/>
</dbReference>
<name>A0A6P2CSY2_9BACT</name>
<feature type="transmembrane region" description="Helical" evidence="7">
    <location>
        <begin position="55"/>
        <end position="74"/>
    </location>
</feature>
<feature type="transmembrane region" description="Helical" evidence="7">
    <location>
        <begin position="285"/>
        <end position="304"/>
    </location>
</feature>
<feature type="transmembrane region" description="Helical" evidence="7">
    <location>
        <begin position="354"/>
        <end position="375"/>
    </location>
</feature>
<evidence type="ECO:0000256" key="3">
    <source>
        <dbReference type="ARBA" id="ARBA00022475"/>
    </source>
</evidence>
<feature type="transmembrane region" description="Helical" evidence="7">
    <location>
        <begin position="107"/>
        <end position="128"/>
    </location>
</feature>
<keyword evidence="5 7" id="KW-1133">Transmembrane helix</keyword>
<evidence type="ECO:0000256" key="4">
    <source>
        <dbReference type="ARBA" id="ARBA00022692"/>
    </source>
</evidence>
<feature type="transmembrane region" description="Helical" evidence="7">
    <location>
        <begin position="310"/>
        <end position="334"/>
    </location>
</feature>
<evidence type="ECO:0000313" key="10">
    <source>
        <dbReference type="Proteomes" id="UP000464178"/>
    </source>
</evidence>
<dbReference type="GO" id="GO:0015212">
    <property type="term" value="F:cytidine transmembrane transporter activity"/>
    <property type="evidence" value="ECO:0007669"/>
    <property type="project" value="TreeGrafter"/>
</dbReference>
<dbReference type="GO" id="GO:0005886">
    <property type="term" value="C:plasma membrane"/>
    <property type="evidence" value="ECO:0007669"/>
    <property type="project" value="UniProtKB-SubCell"/>
</dbReference>
<feature type="transmembrane region" description="Helical" evidence="7">
    <location>
        <begin position="177"/>
        <end position="195"/>
    </location>
</feature>
<keyword evidence="4 7" id="KW-0812">Transmembrane</keyword>
<evidence type="ECO:0000256" key="7">
    <source>
        <dbReference type="SAM" id="Phobius"/>
    </source>
</evidence>
<dbReference type="InterPro" id="IPR020846">
    <property type="entry name" value="MFS_dom"/>
</dbReference>
<dbReference type="PANTHER" id="PTHR23522">
    <property type="entry name" value="BLL5896 PROTEIN"/>
    <property type="match status" value="1"/>
</dbReference>
<feature type="transmembrane region" description="Helical" evidence="7">
    <location>
        <begin position="148"/>
        <end position="165"/>
    </location>
</feature>
<organism evidence="9 10">
    <name type="scientific">Gemmata massiliana</name>
    <dbReference type="NCBI Taxonomy" id="1210884"/>
    <lineage>
        <taxon>Bacteria</taxon>
        <taxon>Pseudomonadati</taxon>
        <taxon>Planctomycetota</taxon>
        <taxon>Planctomycetia</taxon>
        <taxon>Gemmatales</taxon>
        <taxon>Gemmataceae</taxon>
        <taxon>Gemmata</taxon>
    </lineage>
</organism>
<dbReference type="InterPro" id="IPR004740">
    <property type="entry name" value="Nuc_H_symport"/>
</dbReference>
<evidence type="ECO:0000256" key="1">
    <source>
        <dbReference type="ARBA" id="ARBA00004651"/>
    </source>
</evidence>
<keyword evidence="3" id="KW-1003">Cell membrane</keyword>
<dbReference type="GO" id="GO:0015213">
    <property type="term" value="F:uridine transmembrane transporter activity"/>
    <property type="evidence" value="ECO:0007669"/>
    <property type="project" value="TreeGrafter"/>
</dbReference>
<dbReference type="RefSeq" id="WP_162666470.1">
    <property type="nucleotide sequence ID" value="NZ_LR593886.1"/>
</dbReference>
<dbReference type="InterPro" id="IPR036259">
    <property type="entry name" value="MFS_trans_sf"/>
</dbReference>
<gene>
    <name evidence="9" type="ORF">SOIL9_62280</name>
</gene>
<dbReference type="EMBL" id="LR593886">
    <property type="protein sequence ID" value="VTR91486.1"/>
    <property type="molecule type" value="Genomic_DNA"/>
</dbReference>
<keyword evidence="10" id="KW-1185">Reference proteome</keyword>
<evidence type="ECO:0000256" key="2">
    <source>
        <dbReference type="ARBA" id="ARBA00022448"/>
    </source>
</evidence>
<dbReference type="KEGG" id="gms:SOIL9_62280"/>
<feature type="transmembrane region" description="Helical" evidence="7">
    <location>
        <begin position="216"/>
        <end position="240"/>
    </location>
</feature>
<feature type="transmembrane region" description="Helical" evidence="7">
    <location>
        <begin position="83"/>
        <end position="101"/>
    </location>
</feature>
<evidence type="ECO:0000259" key="8">
    <source>
        <dbReference type="PROSITE" id="PS50850"/>
    </source>
</evidence>